<dbReference type="Proteomes" id="UP000600865">
    <property type="component" value="Unassembled WGS sequence"/>
</dbReference>
<evidence type="ECO:0000313" key="2">
    <source>
        <dbReference type="EMBL" id="GGX68288.1"/>
    </source>
</evidence>
<sequence length="578" mass="60810">MLAMGHLRKKFLLNESGQIGVIFALMAVPLLALTSAAIDYSRVTQERSSISSALDAAVLAAANNNAIPVEEKDAYAATHFRSNYNGDLVLGLTSSVTTEKVRLVAKGELPLTFGNVIGIKDQVIEEASAATLMTENTICVLALSETVDGAVSYDSDLEFVANGCSVQSNSTSGSAILAEKNLYKPTAESFCAVGGIKGEVEPHAKGECSPIADPYVSVAPAAIGECKREFLVENTSLLNGLIPLGDIVQALPSINPIPVDDVLAQLKLTHTGPQFGTDKGPIDEQRVTLEKVANLGGEDMRKLLEAYEPYGEWMECLENPKPVCYGFDNPFLNTSFREVPAVGLVAEIFEISYGALLAPVAEPEIVTTGLVELINGQLYSRNNIDNELVPVSANLTGGNILLSPGTYCGGLTVDGLNVRFSAGDYIFKDGPLTFLNESQATASNVTFGFTGSGATMSIESGSSLKIKAATDGPRKGLAFMQMIDQSAAGNRAPEAGVNRIASGGQLSMSGTAYFPEQTLIITGENTHIGSSSPAVGLIADTISFRGARGSRVELAVDHVKAGIPPIEPRADDGVRLVE</sequence>
<dbReference type="InterPro" id="IPR028087">
    <property type="entry name" value="Tad_N"/>
</dbReference>
<proteinExistence type="predicted"/>
<reference evidence="2 3" key="1">
    <citation type="journal article" date="2014" name="Int. J. Syst. Evol. Microbiol.">
        <title>Complete genome sequence of Corynebacterium casei LMG S-19264T (=DSM 44701T), isolated from a smear-ripened cheese.</title>
        <authorList>
            <consortium name="US DOE Joint Genome Institute (JGI-PGF)"/>
            <person name="Walter F."/>
            <person name="Albersmeier A."/>
            <person name="Kalinowski J."/>
            <person name="Ruckert C."/>
        </authorList>
    </citation>
    <scope>NUCLEOTIDE SEQUENCE [LARGE SCALE GENOMIC DNA]</scope>
    <source>
        <strain evidence="2 3">KCTC 23968</strain>
    </source>
</reference>
<evidence type="ECO:0000313" key="3">
    <source>
        <dbReference type="Proteomes" id="UP000600865"/>
    </source>
</evidence>
<keyword evidence="3" id="KW-1185">Reference proteome</keyword>
<name>A0A918KM67_9PROT</name>
<dbReference type="EMBL" id="BMYV01000002">
    <property type="protein sequence ID" value="GGX68288.1"/>
    <property type="molecule type" value="Genomic_DNA"/>
</dbReference>
<feature type="domain" description="Putative Flp pilus-assembly TadG-like N-terminal" evidence="1">
    <location>
        <begin position="17"/>
        <end position="63"/>
    </location>
</feature>
<comment type="caution">
    <text evidence="2">The sequence shown here is derived from an EMBL/GenBank/DDBJ whole genome shotgun (WGS) entry which is preliminary data.</text>
</comment>
<organism evidence="2 3">
    <name type="scientific">Litorimonas cladophorae</name>
    <dbReference type="NCBI Taxonomy" id="1220491"/>
    <lineage>
        <taxon>Bacteria</taxon>
        <taxon>Pseudomonadati</taxon>
        <taxon>Pseudomonadota</taxon>
        <taxon>Alphaproteobacteria</taxon>
        <taxon>Maricaulales</taxon>
        <taxon>Robiginitomaculaceae</taxon>
    </lineage>
</organism>
<dbReference type="AlphaFoldDB" id="A0A918KM67"/>
<protein>
    <recommendedName>
        <fullName evidence="1">Putative Flp pilus-assembly TadG-like N-terminal domain-containing protein</fullName>
    </recommendedName>
</protein>
<dbReference type="Pfam" id="PF13400">
    <property type="entry name" value="Tad"/>
    <property type="match status" value="1"/>
</dbReference>
<evidence type="ECO:0000259" key="1">
    <source>
        <dbReference type="Pfam" id="PF13400"/>
    </source>
</evidence>
<gene>
    <name evidence="2" type="ORF">GCM10011309_17580</name>
</gene>
<accession>A0A918KM67</accession>